<dbReference type="RefSeq" id="WP_191154511.1">
    <property type="nucleotide sequence ID" value="NZ_JACWUN010000005.1"/>
</dbReference>
<dbReference type="Proteomes" id="UP000632828">
    <property type="component" value="Unassembled WGS sequence"/>
</dbReference>
<sequence length="172" mass="18160">MNRTEKEQVVQELAQRFAETDASFLADYRGINVDQATRLRRELTQAGVEYRVVKNNLIKLAAKGTSAEPLQSFCAGPTAIALAGADPVAPAKILTKFAKDVQAFELKAGVLGGKLLTVADINALADLPSREELLAKALASMNAPASNFVGTLAAIPRSLVQVLNAIGQSKAA</sequence>
<evidence type="ECO:0000256" key="1">
    <source>
        <dbReference type="ARBA" id="ARBA00002633"/>
    </source>
</evidence>
<organism evidence="7 8">
    <name type="scientific">Pelovirga terrestris</name>
    <dbReference type="NCBI Taxonomy" id="2771352"/>
    <lineage>
        <taxon>Bacteria</taxon>
        <taxon>Pseudomonadati</taxon>
        <taxon>Thermodesulfobacteriota</taxon>
        <taxon>Desulfuromonadia</taxon>
        <taxon>Geobacterales</taxon>
        <taxon>Geobacteraceae</taxon>
        <taxon>Pelovirga</taxon>
    </lineage>
</organism>
<evidence type="ECO:0000313" key="7">
    <source>
        <dbReference type="EMBL" id="MBD1400239.1"/>
    </source>
</evidence>
<dbReference type="HAMAP" id="MF_00362">
    <property type="entry name" value="Ribosomal_uL10"/>
    <property type="match status" value="1"/>
</dbReference>
<dbReference type="PROSITE" id="PS01109">
    <property type="entry name" value="RIBOSOMAL_L10"/>
    <property type="match status" value="1"/>
</dbReference>
<dbReference type="EMBL" id="JACWUN010000005">
    <property type="protein sequence ID" value="MBD1400239.1"/>
    <property type="molecule type" value="Genomic_DNA"/>
</dbReference>
<dbReference type="Gene3D" id="3.30.70.1730">
    <property type="match status" value="1"/>
</dbReference>
<comment type="function">
    <text evidence="1 6">Forms part of the ribosomal stalk, playing a central role in the interaction of the ribosome with GTP-bound translation factors.</text>
</comment>
<evidence type="ECO:0000256" key="5">
    <source>
        <dbReference type="ARBA" id="ARBA00035202"/>
    </source>
</evidence>
<name>A0A8J6R5G5_9BACT</name>
<dbReference type="GO" id="GO:0006412">
    <property type="term" value="P:translation"/>
    <property type="evidence" value="ECO:0007669"/>
    <property type="project" value="UniProtKB-UniRule"/>
</dbReference>
<dbReference type="InterPro" id="IPR043141">
    <property type="entry name" value="Ribosomal_uL10-like_sf"/>
</dbReference>
<dbReference type="AlphaFoldDB" id="A0A8J6R5G5"/>
<dbReference type="SUPFAM" id="SSF160369">
    <property type="entry name" value="Ribosomal protein L10-like"/>
    <property type="match status" value="1"/>
</dbReference>
<gene>
    <name evidence="6" type="primary">rplJ</name>
    <name evidence="7" type="ORF">ICT70_06090</name>
</gene>
<dbReference type="InterPro" id="IPR002363">
    <property type="entry name" value="Ribosomal_uL10_CS_bac"/>
</dbReference>
<protein>
    <recommendedName>
        <fullName evidence="5 6">Large ribosomal subunit protein uL10</fullName>
    </recommendedName>
</protein>
<proteinExistence type="inferred from homology"/>
<comment type="similarity">
    <text evidence="2 6">Belongs to the universal ribosomal protein uL10 family.</text>
</comment>
<evidence type="ECO:0000256" key="6">
    <source>
        <dbReference type="HAMAP-Rule" id="MF_00362"/>
    </source>
</evidence>
<reference evidence="7" key="1">
    <citation type="submission" date="2020-09" db="EMBL/GenBank/DDBJ databases">
        <title>Pelobacter alkaliphilus sp. nov., a novel anaerobic arsenate-reducing bacterium from terrestrial mud volcano.</title>
        <authorList>
            <person name="Khomyakova M.A."/>
            <person name="Merkel A.Y."/>
            <person name="Slobodkin A.I."/>
        </authorList>
    </citation>
    <scope>NUCLEOTIDE SEQUENCE</scope>
    <source>
        <strain evidence="7">M08fum</strain>
    </source>
</reference>
<keyword evidence="6" id="KW-0694">RNA-binding</keyword>
<dbReference type="GO" id="GO:0015934">
    <property type="term" value="C:large ribosomal subunit"/>
    <property type="evidence" value="ECO:0007669"/>
    <property type="project" value="InterPro"/>
</dbReference>
<dbReference type="GO" id="GO:0003735">
    <property type="term" value="F:structural constituent of ribosome"/>
    <property type="evidence" value="ECO:0007669"/>
    <property type="project" value="InterPro"/>
</dbReference>
<dbReference type="InterPro" id="IPR001790">
    <property type="entry name" value="Ribosomal_uL10"/>
</dbReference>
<keyword evidence="6" id="KW-0699">rRNA-binding</keyword>
<evidence type="ECO:0000313" key="8">
    <source>
        <dbReference type="Proteomes" id="UP000632828"/>
    </source>
</evidence>
<dbReference type="Pfam" id="PF00466">
    <property type="entry name" value="Ribosomal_L10"/>
    <property type="match status" value="1"/>
</dbReference>
<dbReference type="CDD" id="cd05797">
    <property type="entry name" value="Ribosomal_L10"/>
    <property type="match status" value="1"/>
</dbReference>
<keyword evidence="3 6" id="KW-0689">Ribosomal protein</keyword>
<evidence type="ECO:0000256" key="2">
    <source>
        <dbReference type="ARBA" id="ARBA00008889"/>
    </source>
</evidence>
<dbReference type="NCBIfam" id="NF000955">
    <property type="entry name" value="PRK00099.1-1"/>
    <property type="match status" value="1"/>
</dbReference>
<keyword evidence="8" id="KW-1185">Reference proteome</keyword>
<dbReference type="Gene3D" id="6.10.250.290">
    <property type="match status" value="1"/>
</dbReference>
<evidence type="ECO:0000256" key="4">
    <source>
        <dbReference type="ARBA" id="ARBA00023274"/>
    </source>
</evidence>
<dbReference type="InterPro" id="IPR022973">
    <property type="entry name" value="Ribosomal_uL10_bac"/>
</dbReference>
<accession>A0A8J6R5G5</accession>
<evidence type="ECO:0000256" key="3">
    <source>
        <dbReference type="ARBA" id="ARBA00022980"/>
    </source>
</evidence>
<dbReference type="GO" id="GO:0070180">
    <property type="term" value="F:large ribosomal subunit rRNA binding"/>
    <property type="evidence" value="ECO:0007669"/>
    <property type="project" value="UniProtKB-UniRule"/>
</dbReference>
<comment type="caution">
    <text evidence="7">The sequence shown here is derived from an EMBL/GenBank/DDBJ whole genome shotgun (WGS) entry which is preliminary data.</text>
</comment>
<keyword evidence="4 6" id="KW-0687">Ribonucleoprotein</keyword>
<comment type="subunit">
    <text evidence="6">Part of the ribosomal stalk of the 50S ribosomal subunit. The N-terminus interacts with L11 and the large rRNA to form the base of the stalk. The C-terminus forms an elongated spine to which L12 dimers bind in a sequential fashion forming a multimeric L10(L12)X complex.</text>
</comment>
<dbReference type="PANTHER" id="PTHR11560">
    <property type="entry name" value="39S RIBOSOMAL PROTEIN L10, MITOCHONDRIAL"/>
    <property type="match status" value="1"/>
</dbReference>
<dbReference type="InterPro" id="IPR047865">
    <property type="entry name" value="Ribosomal_uL10_bac_type"/>
</dbReference>